<dbReference type="PROSITE" id="PS50088">
    <property type="entry name" value="ANK_REPEAT"/>
    <property type="match status" value="3"/>
</dbReference>
<evidence type="ECO:0000256" key="3">
    <source>
        <dbReference type="SAM" id="MobiDB-lite"/>
    </source>
</evidence>
<dbReference type="Gene3D" id="1.25.40.20">
    <property type="entry name" value="Ankyrin repeat-containing domain"/>
    <property type="match status" value="3"/>
</dbReference>
<dbReference type="SUPFAM" id="SSF48403">
    <property type="entry name" value="Ankyrin repeat"/>
    <property type="match status" value="2"/>
</dbReference>
<dbReference type="InterPro" id="IPR036770">
    <property type="entry name" value="Ankyrin_rpt-contain_sf"/>
</dbReference>
<sequence length="978" mass="107248">MEKERWFTAAREGDCDVLGELVETCKRIQDEQGRTALMIAAAANDLQAVKLLAALESGISCTSGRTALMLAVEQDARDCVEFLINFEDSVKTPSGQTALHIAAEAGAVRLIPLLTERMPNDRDADGNTALEIALFAGNLEAADLLERTWPLDLTEAGALHSKFEVVYNLGGSQETTAALRFTGSLLTRLEREAIARSKDCLYFKKLLDGARAELHGYVQGIDDLRVILQQQGNTPTEIAMGALNRFRHDLEQKEALATAMQSELDVTRRELETNKQQMQDLQQQLSEVTARANERATEQALLKANGRVEELQLENKALETTLRELRAQLRTQTEAAEALTAQLSDQVQASTLLLESHNAERENASQLEDEVQTLRGSVRTLEGRVGELLQTVTLQEQALGIVDETLTRLSGDRARTQNSMQTGTPPLSPKSRLTRLSTLAQDIATEFWVSKDEATKAAQQLDQKAREHELLQDAIQALKTRETQLQEESCELNEKLMAAEKERRDLRAKVDSLEKLAASLRTELATKNEAISAHTTDLQVQRDQLAEEVEEYALSLREARSKLEDNAAEIASLKHRLSCAVSGPQTSVDASMLLSAPTQRPQSTKTSIVGRSVASTDRSRSTLEALQPQPQGQSHQLARSLQQLQTSSRSLAYSQAQTNQSTPVSISQLMRRDEPLTASMLGSKPPRSDTPRNTLLMKAAATGDLCLLGETLGEVRYTNPDGMTALMIATLNKQRDAIIQLISQESGMQNKNGETALMLAVRSNYLDGVNLLAMKEARCRTPDGVSALYLAVELGNEQAARTLMKYEGFDLRGVSAANHRFNEMMEAAIADDIVATYQFGTIQGRLVDEQGRTALMHAAAHDARRVVALLVRQGQQLRQQDKSGNTALMYAAENGHQELIDLLRPEAGIINRVGETALLRAIFSGHLGCVGALYFSEHATVTSRTLLEAADEIGPMVAPDVKAAIIGFLTDMRARLAG</sequence>
<gene>
    <name evidence="4" type="ORF">GMRT_13636</name>
</gene>
<dbReference type="VEuPathDB" id="GiardiaDB:GMRT_13636"/>
<dbReference type="PROSITE" id="PS50297">
    <property type="entry name" value="ANK_REP_REGION"/>
    <property type="match status" value="2"/>
</dbReference>
<evidence type="ECO:0000313" key="5">
    <source>
        <dbReference type="Proteomes" id="UP000315496"/>
    </source>
</evidence>
<evidence type="ECO:0000256" key="2">
    <source>
        <dbReference type="SAM" id="Coils"/>
    </source>
</evidence>
<feature type="coiled-coil region" evidence="2">
    <location>
        <begin position="243"/>
        <end position="384"/>
    </location>
</feature>
<keyword evidence="2" id="KW-0175">Coiled coil</keyword>
<dbReference type="PANTHER" id="PTHR24184">
    <property type="entry name" value="SI:CH211-189E2.2"/>
    <property type="match status" value="1"/>
</dbReference>
<reference evidence="4 5" key="1">
    <citation type="submission" date="2019-05" db="EMBL/GenBank/DDBJ databases">
        <title>The compact genome of Giardia muris reveals important steps in the evolution of intestinal protozoan parasites.</title>
        <authorList>
            <person name="Xu F."/>
            <person name="Jimenez-Gonzalez A."/>
            <person name="Einarsson E."/>
            <person name="Astvaldsson A."/>
            <person name="Peirasmaki D."/>
            <person name="Eckmann L."/>
            <person name="Andersson J.O."/>
            <person name="Svard S.G."/>
            <person name="Jerlstrom-Hultqvist J."/>
        </authorList>
    </citation>
    <scope>NUCLEOTIDE SEQUENCE [LARGE SCALE GENOMIC DNA]</scope>
    <source>
        <strain evidence="4 5">Roberts-Thomson</strain>
    </source>
</reference>
<proteinExistence type="predicted"/>
<protein>
    <submittedName>
        <fullName evidence="4">Ankyrin repeat protein 1</fullName>
    </submittedName>
</protein>
<feature type="coiled-coil region" evidence="2">
    <location>
        <begin position="451"/>
        <end position="576"/>
    </location>
</feature>
<dbReference type="EMBL" id="VDLU01000005">
    <property type="protein sequence ID" value="TNJ26182.1"/>
    <property type="molecule type" value="Genomic_DNA"/>
</dbReference>
<evidence type="ECO:0000256" key="1">
    <source>
        <dbReference type="PROSITE-ProRule" id="PRU00023"/>
    </source>
</evidence>
<dbReference type="InterPro" id="IPR002110">
    <property type="entry name" value="Ankyrin_rpt"/>
</dbReference>
<accession>A0A4Z1SKP9</accession>
<feature type="repeat" description="ANK" evidence="1">
    <location>
        <begin position="94"/>
        <end position="126"/>
    </location>
</feature>
<keyword evidence="5" id="KW-1185">Reference proteome</keyword>
<evidence type="ECO:0000313" key="4">
    <source>
        <dbReference type="EMBL" id="TNJ26182.1"/>
    </source>
</evidence>
<feature type="repeat" description="ANK" evidence="1">
    <location>
        <begin position="850"/>
        <end position="882"/>
    </location>
</feature>
<keyword evidence="1" id="KW-0040">ANK repeat</keyword>
<feature type="region of interest" description="Disordered" evidence="3">
    <location>
        <begin position="596"/>
        <end position="618"/>
    </location>
</feature>
<organism evidence="4 5">
    <name type="scientific">Giardia muris</name>
    <dbReference type="NCBI Taxonomy" id="5742"/>
    <lineage>
        <taxon>Eukaryota</taxon>
        <taxon>Metamonada</taxon>
        <taxon>Diplomonadida</taxon>
        <taxon>Hexamitidae</taxon>
        <taxon>Giardiinae</taxon>
        <taxon>Giardia</taxon>
    </lineage>
</organism>
<dbReference type="Pfam" id="PF12796">
    <property type="entry name" value="Ank_2"/>
    <property type="match status" value="4"/>
</dbReference>
<feature type="repeat" description="ANK" evidence="1">
    <location>
        <begin position="883"/>
        <end position="915"/>
    </location>
</feature>
<dbReference type="OrthoDB" id="5406014at2759"/>
<comment type="caution">
    <text evidence="4">The sequence shown here is derived from an EMBL/GenBank/DDBJ whole genome shotgun (WGS) entry which is preliminary data.</text>
</comment>
<dbReference type="AlphaFoldDB" id="A0A4Z1SKP9"/>
<dbReference type="SMART" id="SM00248">
    <property type="entry name" value="ANK"/>
    <property type="match status" value="10"/>
</dbReference>
<dbReference type="PANTHER" id="PTHR24184:SF11">
    <property type="entry name" value="ANKYRIN REPEAT AND SOCS BOX CONTAINING 3"/>
    <property type="match status" value="1"/>
</dbReference>
<name>A0A4Z1SKP9_GIAMU</name>
<dbReference type="Proteomes" id="UP000315496">
    <property type="component" value="Chromosome 5"/>
</dbReference>